<protein>
    <submittedName>
        <fullName evidence="1">Uncharacterized protein</fullName>
    </submittedName>
</protein>
<organism evidence="1 2">
    <name type="scientific">Trichinella nativa</name>
    <dbReference type="NCBI Taxonomy" id="6335"/>
    <lineage>
        <taxon>Eukaryota</taxon>
        <taxon>Metazoa</taxon>
        <taxon>Ecdysozoa</taxon>
        <taxon>Nematoda</taxon>
        <taxon>Enoplea</taxon>
        <taxon>Dorylaimia</taxon>
        <taxon>Trichinellida</taxon>
        <taxon>Trichinellidae</taxon>
        <taxon>Trichinella</taxon>
    </lineage>
</organism>
<dbReference type="Proteomes" id="UP000054721">
    <property type="component" value="Unassembled WGS sequence"/>
</dbReference>
<sequence length="59" mass="7242">MRQTEELMKNPDKASQYERDMKEYLEEEFVEEVFHTHSQIGRTWHLPHHTIVREDKLST</sequence>
<accession>A0A0V1KQE6</accession>
<comment type="caution">
    <text evidence="1">The sequence shown here is derived from an EMBL/GenBank/DDBJ whole genome shotgun (WGS) entry which is preliminary data.</text>
</comment>
<dbReference type="AlphaFoldDB" id="A0A0V1KQE6"/>
<name>A0A0V1KQE6_9BILA</name>
<evidence type="ECO:0000313" key="2">
    <source>
        <dbReference type="Proteomes" id="UP000054721"/>
    </source>
</evidence>
<reference evidence="1 2" key="1">
    <citation type="submission" date="2015-05" db="EMBL/GenBank/DDBJ databases">
        <title>Evolution of Trichinella species and genotypes.</title>
        <authorList>
            <person name="Korhonen P.K."/>
            <person name="Edoardo P."/>
            <person name="Giuseppe L.R."/>
            <person name="Gasser R.B."/>
        </authorList>
    </citation>
    <scope>NUCLEOTIDE SEQUENCE [LARGE SCALE GENOMIC DNA]</scope>
    <source>
        <strain evidence="1">ISS10</strain>
    </source>
</reference>
<dbReference type="EMBL" id="JYDW01000338">
    <property type="protein sequence ID" value="KRZ49070.1"/>
    <property type="molecule type" value="Genomic_DNA"/>
</dbReference>
<keyword evidence="2" id="KW-1185">Reference proteome</keyword>
<evidence type="ECO:0000313" key="1">
    <source>
        <dbReference type="EMBL" id="KRZ49070.1"/>
    </source>
</evidence>
<gene>
    <name evidence="1" type="ORF">T02_10471</name>
</gene>
<proteinExistence type="predicted"/>